<evidence type="ECO:0008006" key="3">
    <source>
        <dbReference type="Google" id="ProtNLM"/>
    </source>
</evidence>
<proteinExistence type="predicted"/>
<dbReference type="InterPro" id="IPR015947">
    <property type="entry name" value="PUA-like_sf"/>
</dbReference>
<organism evidence="1 2">
    <name type="scientific">Dyadobacter luticola</name>
    <dbReference type="NCBI Taxonomy" id="1979387"/>
    <lineage>
        <taxon>Bacteria</taxon>
        <taxon>Pseudomonadati</taxon>
        <taxon>Bacteroidota</taxon>
        <taxon>Cytophagia</taxon>
        <taxon>Cytophagales</taxon>
        <taxon>Spirosomataceae</taxon>
        <taxon>Dyadobacter</taxon>
    </lineage>
</organism>
<reference evidence="1 2" key="1">
    <citation type="submission" date="2019-05" db="EMBL/GenBank/DDBJ databases">
        <authorList>
            <person name="Qu J.-H."/>
        </authorList>
    </citation>
    <scope>NUCLEOTIDE SEQUENCE [LARGE SCALE GENOMIC DNA]</scope>
    <source>
        <strain evidence="1 2">T17</strain>
    </source>
</reference>
<dbReference type="Proteomes" id="UP000306402">
    <property type="component" value="Unassembled WGS sequence"/>
</dbReference>
<dbReference type="RefSeq" id="WP_138363955.1">
    <property type="nucleotide sequence ID" value="NZ_VCEJ01000002.1"/>
</dbReference>
<comment type="caution">
    <text evidence="1">The sequence shown here is derived from an EMBL/GenBank/DDBJ whole genome shotgun (WGS) entry which is preliminary data.</text>
</comment>
<dbReference type="EMBL" id="VCEJ01000002">
    <property type="protein sequence ID" value="TLV02745.1"/>
    <property type="molecule type" value="Genomic_DNA"/>
</dbReference>
<name>A0A5R9L377_9BACT</name>
<dbReference type="OrthoDB" id="9800495at2"/>
<dbReference type="AlphaFoldDB" id="A0A5R9L377"/>
<accession>A0A5R9L377</accession>
<dbReference type="SUPFAM" id="SSF88697">
    <property type="entry name" value="PUA domain-like"/>
    <property type="match status" value="1"/>
</dbReference>
<evidence type="ECO:0000313" key="2">
    <source>
        <dbReference type="Proteomes" id="UP000306402"/>
    </source>
</evidence>
<gene>
    <name evidence="1" type="ORF">FEN17_03750</name>
</gene>
<protein>
    <recommendedName>
        <fullName evidence="3">ASCH domain-containing protein</fullName>
    </recommendedName>
</protein>
<dbReference type="Gene3D" id="2.30.130.30">
    <property type="entry name" value="Hypothetical protein"/>
    <property type="match status" value="1"/>
</dbReference>
<sequence length="125" mass="14643">MKVLLSIKPQFAEKIFAGTKKYEFRKAIYKNKNIKTIVVYASYPVQKVIGEFLVEQILSHPPEILWEKTSALSGISVDYFESYFKEREVGFAIKVAKTVRYENPLCLKQDFNIQYPPQSFMYLDE</sequence>
<keyword evidence="2" id="KW-1185">Reference proteome</keyword>
<evidence type="ECO:0000313" key="1">
    <source>
        <dbReference type="EMBL" id="TLV02745.1"/>
    </source>
</evidence>